<dbReference type="Proteomes" id="UP001240984">
    <property type="component" value="Unassembled WGS sequence"/>
</dbReference>
<accession>A0ABT9N7Z6</accession>
<feature type="region of interest" description="Disordered" evidence="3">
    <location>
        <begin position="127"/>
        <end position="185"/>
    </location>
</feature>
<dbReference type="InterPro" id="IPR012340">
    <property type="entry name" value="NA-bd_OB-fold"/>
</dbReference>
<comment type="caution">
    <text evidence="4">The sequence shown here is derived from an EMBL/GenBank/DDBJ whole genome shotgun (WGS) entry which is preliminary data.</text>
</comment>
<evidence type="ECO:0000256" key="2">
    <source>
        <dbReference type="PROSITE-ProRule" id="PRU00252"/>
    </source>
</evidence>
<dbReference type="SUPFAM" id="SSF50249">
    <property type="entry name" value="Nucleic acid-binding proteins"/>
    <property type="match status" value="1"/>
</dbReference>
<dbReference type="GO" id="GO:0003677">
    <property type="term" value="F:DNA binding"/>
    <property type="evidence" value="ECO:0007669"/>
    <property type="project" value="UniProtKB-KW"/>
</dbReference>
<name>A0ABT9N7Z6_9ACTN</name>
<sequence length="206" mass="22188">MFDTYVTVVGNVLTAPEWRVTQKTKTRVAHFKIASTARRMDRETGQWVDGNALRVRVTCWRNLAEGVAACVMTGDPVIVTGRLYTRDWVDPEGNHRVQYELEAVAVGHDLSRGQGTFKRTRAGNLATGGVEDATSDAQIGGEATDPVTPGDTTAGFGDAPQAVPEDDYGYEPPSAPLGRPEDPLAEEDLETALGELDGDRALASSR</sequence>
<keyword evidence="1 2" id="KW-0238">DNA-binding</keyword>
<dbReference type="EMBL" id="JAUSRA010000001">
    <property type="protein sequence ID" value="MDP9799837.1"/>
    <property type="molecule type" value="Genomic_DNA"/>
</dbReference>
<organism evidence="4 5">
    <name type="scientific">Catenuloplanes nepalensis</name>
    <dbReference type="NCBI Taxonomy" id="587533"/>
    <lineage>
        <taxon>Bacteria</taxon>
        <taxon>Bacillati</taxon>
        <taxon>Actinomycetota</taxon>
        <taxon>Actinomycetes</taxon>
        <taxon>Micromonosporales</taxon>
        <taxon>Micromonosporaceae</taxon>
        <taxon>Catenuloplanes</taxon>
    </lineage>
</organism>
<evidence type="ECO:0000256" key="1">
    <source>
        <dbReference type="ARBA" id="ARBA00023125"/>
    </source>
</evidence>
<proteinExistence type="predicted"/>
<dbReference type="Pfam" id="PF00436">
    <property type="entry name" value="SSB"/>
    <property type="match status" value="1"/>
</dbReference>
<dbReference type="InterPro" id="IPR000424">
    <property type="entry name" value="Primosome_PriB/ssb"/>
</dbReference>
<dbReference type="PROSITE" id="PS50935">
    <property type="entry name" value="SSB"/>
    <property type="match status" value="1"/>
</dbReference>
<gene>
    <name evidence="4" type="ORF">J2S43_008349</name>
</gene>
<evidence type="ECO:0000256" key="3">
    <source>
        <dbReference type="SAM" id="MobiDB-lite"/>
    </source>
</evidence>
<protein>
    <submittedName>
        <fullName evidence="4">Single-strand DNA-binding protein</fullName>
    </submittedName>
</protein>
<reference evidence="4 5" key="1">
    <citation type="submission" date="2023-07" db="EMBL/GenBank/DDBJ databases">
        <title>Sequencing the genomes of 1000 actinobacteria strains.</title>
        <authorList>
            <person name="Klenk H.-P."/>
        </authorList>
    </citation>
    <scope>NUCLEOTIDE SEQUENCE [LARGE SCALE GENOMIC DNA]</scope>
    <source>
        <strain evidence="4 5">DSM 44710</strain>
    </source>
</reference>
<dbReference type="CDD" id="cd04496">
    <property type="entry name" value="SSB_OBF"/>
    <property type="match status" value="1"/>
</dbReference>
<evidence type="ECO:0000313" key="4">
    <source>
        <dbReference type="EMBL" id="MDP9799837.1"/>
    </source>
</evidence>
<keyword evidence="5" id="KW-1185">Reference proteome</keyword>
<evidence type="ECO:0000313" key="5">
    <source>
        <dbReference type="Proteomes" id="UP001240984"/>
    </source>
</evidence>
<dbReference type="Gene3D" id="2.40.50.140">
    <property type="entry name" value="Nucleic acid-binding proteins"/>
    <property type="match status" value="1"/>
</dbReference>